<protein>
    <submittedName>
        <fullName evidence="1">Uncharacterized protein</fullName>
    </submittedName>
</protein>
<organism evidence="1 2">
    <name type="scientific">Entomospira culicis</name>
    <dbReference type="NCBI Taxonomy" id="2719989"/>
    <lineage>
        <taxon>Bacteria</taxon>
        <taxon>Pseudomonadati</taxon>
        <taxon>Spirochaetota</taxon>
        <taxon>Spirochaetia</taxon>
        <taxon>Spirochaetales</taxon>
        <taxon>Spirochaetaceae</taxon>
        <taxon>Entomospira</taxon>
    </lineage>
</organism>
<gene>
    <name evidence="1" type="ORF">HCT48_03865</name>
</gene>
<sequence length="192" mass="23388">MKSYRYKGSWLSLRKQKRLRAQSIVPLFSSYRINLKLNKIKKRYHFTFTNPRNLTAFSPIQELRFPRLYPQLAKTVQQEDKNYFFIAGMIDHLRNGEAFFIGISQRTLEWLDIYTVDHQEHITHYRYHIFDRYWKDTLQPYEAMQIHATINIYLDEILYLVARNTIYSPFRATLKLPNPHQEPYNPYKMMQI</sequence>
<keyword evidence="2" id="KW-1185">Reference proteome</keyword>
<name>A0A968KUP8_9SPIO</name>
<dbReference type="RefSeq" id="WP_167695444.1">
    <property type="nucleotide sequence ID" value="NZ_CP118181.1"/>
</dbReference>
<accession>A0A968KUP8</accession>
<evidence type="ECO:0000313" key="2">
    <source>
        <dbReference type="Proteomes" id="UP000778951"/>
    </source>
</evidence>
<dbReference type="EMBL" id="JAATLM010000001">
    <property type="protein sequence ID" value="NIZ69350.1"/>
    <property type="molecule type" value="Genomic_DNA"/>
</dbReference>
<evidence type="ECO:0000313" key="1">
    <source>
        <dbReference type="EMBL" id="NIZ69350.1"/>
    </source>
</evidence>
<comment type="caution">
    <text evidence="1">The sequence shown here is derived from an EMBL/GenBank/DDBJ whole genome shotgun (WGS) entry which is preliminary data.</text>
</comment>
<dbReference type="Proteomes" id="UP000778951">
    <property type="component" value="Unassembled WGS sequence"/>
</dbReference>
<dbReference type="AlphaFoldDB" id="A0A968KUP8"/>
<proteinExistence type="predicted"/>
<reference evidence="1" key="1">
    <citation type="submission" date="2020-03" db="EMBL/GenBank/DDBJ databases">
        <title>Spirochaetal bacteria isolated from arthropods constitute a novel genus Entomospira genus novum within the order Spirochaetales.</title>
        <authorList>
            <person name="Grana-Miraglia L."/>
            <person name="Sikutova S."/>
            <person name="Fingerle V."/>
            <person name="Sing A."/>
            <person name="Castillo-Ramirez S."/>
            <person name="Margos G."/>
            <person name="Rudolf I."/>
        </authorList>
    </citation>
    <scope>NUCLEOTIDE SEQUENCE</scope>
    <source>
        <strain evidence="1">BR149</strain>
    </source>
</reference>